<dbReference type="Proteomes" id="UP000314294">
    <property type="component" value="Unassembled WGS sequence"/>
</dbReference>
<reference evidence="2 3" key="1">
    <citation type="submission" date="2019-03" db="EMBL/GenBank/DDBJ databases">
        <title>First draft genome of Liparis tanakae, snailfish: a comprehensive survey of snailfish specific genes.</title>
        <authorList>
            <person name="Kim W."/>
            <person name="Song I."/>
            <person name="Jeong J.-H."/>
            <person name="Kim D."/>
            <person name="Kim S."/>
            <person name="Ryu S."/>
            <person name="Song J.Y."/>
            <person name="Lee S.K."/>
        </authorList>
    </citation>
    <scope>NUCLEOTIDE SEQUENCE [LARGE SCALE GENOMIC DNA]</scope>
    <source>
        <tissue evidence="2">Muscle</tissue>
    </source>
</reference>
<evidence type="ECO:0000313" key="3">
    <source>
        <dbReference type="Proteomes" id="UP000314294"/>
    </source>
</evidence>
<name>A0A4Z2IIQ1_9TELE</name>
<accession>A0A4Z2IIQ1</accession>
<dbReference type="EMBL" id="SRLO01000079">
    <property type="protein sequence ID" value="TNN77826.1"/>
    <property type="molecule type" value="Genomic_DNA"/>
</dbReference>
<organism evidence="2 3">
    <name type="scientific">Liparis tanakae</name>
    <name type="common">Tanaka's snailfish</name>
    <dbReference type="NCBI Taxonomy" id="230148"/>
    <lineage>
        <taxon>Eukaryota</taxon>
        <taxon>Metazoa</taxon>
        <taxon>Chordata</taxon>
        <taxon>Craniata</taxon>
        <taxon>Vertebrata</taxon>
        <taxon>Euteleostomi</taxon>
        <taxon>Actinopterygii</taxon>
        <taxon>Neopterygii</taxon>
        <taxon>Teleostei</taxon>
        <taxon>Neoteleostei</taxon>
        <taxon>Acanthomorphata</taxon>
        <taxon>Eupercaria</taxon>
        <taxon>Perciformes</taxon>
        <taxon>Cottioidei</taxon>
        <taxon>Cottales</taxon>
        <taxon>Liparidae</taxon>
        <taxon>Liparis</taxon>
    </lineage>
</organism>
<feature type="region of interest" description="Disordered" evidence="1">
    <location>
        <begin position="299"/>
        <end position="319"/>
    </location>
</feature>
<dbReference type="AlphaFoldDB" id="A0A4Z2IIQ1"/>
<keyword evidence="3" id="KW-1185">Reference proteome</keyword>
<evidence type="ECO:0000256" key="1">
    <source>
        <dbReference type="SAM" id="MobiDB-lite"/>
    </source>
</evidence>
<proteinExistence type="predicted"/>
<evidence type="ECO:0000313" key="2">
    <source>
        <dbReference type="EMBL" id="TNN77826.1"/>
    </source>
</evidence>
<sequence length="336" mass="36192">MMRVSSPGSPSTPSTNRGVLRSASLRSNSTLTCLHVFPASEATNTLTLLEVSSEPMEPGEATLSRGAAHWETLSGASEQPAIALNAEVTVHPAVSLLRTPPTVTPPSRRASWGSSPLIIFTWLKYPGPALAHLEPVGGHSLVHHLPPSPELHRAVELQEEQAGQNPVFLFGVEKQAEDVEAQPVLLVGGSFIGADQETALHLRIRQQHYLKTTPKPSVLHVVSRRRLVMPIALRPLCHHTSVGKRTACTVNILSLAAYSKVVLVSNAALEPRQLCLITASGGSSSCYVGGRPNLYREPIPLQPFNQSQKPERHGSQKENSGHLVVVTAWGLQLLAF</sequence>
<comment type="caution">
    <text evidence="2">The sequence shown here is derived from an EMBL/GenBank/DDBJ whole genome shotgun (WGS) entry which is preliminary data.</text>
</comment>
<protein>
    <submittedName>
        <fullName evidence="2">Uncharacterized protein</fullName>
    </submittedName>
</protein>
<feature type="compositionally biased region" description="Basic and acidic residues" evidence="1">
    <location>
        <begin position="309"/>
        <end position="319"/>
    </location>
</feature>
<gene>
    <name evidence="2" type="ORF">EYF80_011883</name>
</gene>